<dbReference type="AlphaFoldDB" id="A0A976X5R1"/>
<proteinExistence type="predicted"/>
<dbReference type="EMBL" id="CP093361">
    <property type="protein sequence ID" value="UQS87193.1"/>
    <property type="molecule type" value="Genomic_DNA"/>
</dbReference>
<feature type="transmembrane region" description="Helical" evidence="1">
    <location>
        <begin position="6"/>
        <end position="27"/>
    </location>
</feature>
<feature type="transmembrane region" description="Helical" evidence="1">
    <location>
        <begin position="82"/>
        <end position="100"/>
    </location>
</feature>
<keyword evidence="1" id="KW-1133">Transmembrane helix</keyword>
<name>A0A976X5R1_9LACO</name>
<dbReference type="KEGG" id="lbe:MOO44_03260"/>
<dbReference type="RefSeq" id="WP_260116992.1">
    <property type="nucleotide sequence ID" value="NZ_CP093361.1"/>
</dbReference>
<sequence length="157" mass="17828">MLFYLILLTLTFVCPIVVVLILLGLLIKYHGFIKTTGINAKVIDFDGHKRNRQISYQGIWLVVSTILLVLINRLAALKLIGLVILVAILLWLFVQALIAIQREHTNVDVQAIENDNDVDLDTVRILIEKRSILYYAVSTTIMLINVGILLNLLIFFE</sequence>
<feature type="transmembrane region" description="Helical" evidence="1">
    <location>
        <begin position="58"/>
        <end position="76"/>
    </location>
</feature>
<evidence type="ECO:0000313" key="2">
    <source>
        <dbReference type="EMBL" id="UQS87193.1"/>
    </source>
</evidence>
<reference evidence="2" key="1">
    <citation type="journal article" date="2022" name="Int. J. Syst. Evol. Microbiol.">
        <title>Apilactobacillus apisilvae sp. nov., Nicolia spurrieriana gen. nov. sp. nov., Bombilactobacillus folatiphilus sp. nov. and Bombilactobacillus thymidiniphilus sp. nov., four new lactic acid bacterial isolates from stingless bees Tetragonula carbonaria and Austroplebeia australis.</title>
        <authorList>
            <person name="Oliphant S.A."/>
            <person name="Watson-Haigh N.S."/>
            <person name="Sumby K.M."/>
            <person name="Gardner J."/>
            <person name="Groom S."/>
            <person name="Jiranek V."/>
        </authorList>
    </citation>
    <scope>NUCLEOTIDE SEQUENCE</scope>
    <source>
        <strain evidence="2">SGEP1_A5</strain>
    </source>
</reference>
<protein>
    <submittedName>
        <fullName evidence="2">Uncharacterized protein</fullName>
    </submittedName>
</protein>
<keyword evidence="3" id="KW-1185">Reference proteome</keyword>
<evidence type="ECO:0000313" key="3">
    <source>
        <dbReference type="Proteomes" id="UP000831181"/>
    </source>
</evidence>
<gene>
    <name evidence="2" type="ORF">MOO44_03260</name>
</gene>
<dbReference type="Proteomes" id="UP000831181">
    <property type="component" value="Chromosome"/>
</dbReference>
<feature type="transmembrane region" description="Helical" evidence="1">
    <location>
        <begin position="132"/>
        <end position="156"/>
    </location>
</feature>
<accession>A0A976X5R1</accession>
<keyword evidence="1" id="KW-0472">Membrane</keyword>
<evidence type="ECO:0000256" key="1">
    <source>
        <dbReference type="SAM" id="Phobius"/>
    </source>
</evidence>
<organism evidence="2 3">
    <name type="scientific">Nicoliella spurrieriana</name>
    <dbReference type="NCBI Taxonomy" id="2925830"/>
    <lineage>
        <taxon>Bacteria</taxon>
        <taxon>Bacillati</taxon>
        <taxon>Bacillota</taxon>
        <taxon>Bacilli</taxon>
        <taxon>Lactobacillales</taxon>
        <taxon>Lactobacillaceae</taxon>
        <taxon>Nicoliella</taxon>
    </lineage>
</organism>
<keyword evidence="1" id="KW-0812">Transmembrane</keyword>